<protein>
    <submittedName>
        <fullName evidence="2 3">Uncharacterized protein</fullName>
    </submittedName>
</protein>
<reference evidence="2" key="2">
    <citation type="submission" date="2016-05" db="EMBL/GenBank/DDBJ databases">
        <title>Comparative analysis highlights variable genome content of wheat rusts and divergence of the mating loci.</title>
        <authorList>
            <person name="Cuomo C.A."/>
            <person name="Bakkeren G."/>
            <person name="Szabo L."/>
            <person name="Khalil H."/>
            <person name="Joly D."/>
            <person name="Goldberg J."/>
            <person name="Young S."/>
            <person name="Zeng Q."/>
            <person name="Fellers J."/>
        </authorList>
    </citation>
    <scope>NUCLEOTIDE SEQUENCE [LARGE SCALE GENOMIC DNA]</scope>
    <source>
        <strain evidence="2">1-1 BBBD Race 1</strain>
    </source>
</reference>
<dbReference type="EMBL" id="ADAS02000031">
    <property type="protein sequence ID" value="OAV95196.1"/>
    <property type="molecule type" value="Genomic_DNA"/>
</dbReference>
<feature type="compositionally biased region" description="Low complexity" evidence="1">
    <location>
        <begin position="1"/>
        <end position="15"/>
    </location>
</feature>
<accession>A0A180GQU4</accession>
<dbReference type="Proteomes" id="UP000005240">
    <property type="component" value="Unassembled WGS sequence"/>
</dbReference>
<dbReference type="OrthoDB" id="2511178at2759"/>
<evidence type="ECO:0000313" key="3">
    <source>
        <dbReference type="EnsemblFungi" id="PTTG_11141-t43_1-p1"/>
    </source>
</evidence>
<feature type="non-terminal residue" evidence="2">
    <location>
        <position position="354"/>
    </location>
</feature>
<keyword evidence="4" id="KW-1185">Reference proteome</keyword>
<reference evidence="2" key="1">
    <citation type="submission" date="2009-11" db="EMBL/GenBank/DDBJ databases">
        <authorList>
            <consortium name="The Broad Institute Genome Sequencing Platform"/>
            <person name="Ward D."/>
            <person name="Feldgarden M."/>
            <person name="Earl A."/>
            <person name="Young S.K."/>
            <person name="Zeng Q."/>
            <person name="Koehrsen M."/>
            <person name="Alvarado L."/>
            <person name="Berlin A."/>
            <person name="Bochicchio J."/>
            <person name="Borenstein D."/>
            <person name="Chapman S.B."/>
            <person name="Chen Z."/>
            <person name="Engels R."/>
            <person name="Freedman E."/>
            <person name="Gellesch M."/>
            <person name="Goldberg J."/>
            <person name="Griggs A."/>
            <person name="Gujja S."/>
            <person name="Heilman E."/>
            <person name="Heiman D."/>
            <person name="Hepburn T."/>
            <person name="Howarth C."/>
            <person name="Jen D."/>
            <person name="Larson L."/>
            <person name="Lewis B."/>
            <person name="Mehta T."/>
            <person name="Park D."/>
            <person name="Pearson M."/>
            <person name="Roberts A."/>
            <person name="Saif S."/>
            <person name="Shea T."/>
            <person name="Shenoy N."/>
            <person name="Sisk P."/>
            <person name="Stolte C."/>
            <person name="Sykes S."/>
            <person name="Thomson T."/>
            <person name="Walk T."/>
            <person name="White J."/>
            <person name="Yandava C."/>
            <person name="Izard J."/>
            <person name="Baranova O.V."/>
            <person name="Blanton J.M."/>
            <person name="Tanner A.C."/>
            <person name="Dewhirst F.E."/>
            <person name="Haas B."/>
            <person name="Nusbaum C."/>
            <person name="Birren B."/>
        </authorList>
    </citation>
    <scope>NUCLEOTIDE SEQUENCE [LARGE SCALE GENOMIC DNA]</scope>
    <source>
        <strain evidence="2">1-1 BBBD Race 1</strain>
    </source>
</reference>
<sequence>MAETSQQNSASATASVQPPRKGFEELESALPPLQEDFLKFPEEEPLPPDTGIPPALYQARETSLAPALNRSTPVPRLVDREQMIPTANYPQKDQPPSQPTNPEGMKPNASPSLALFPPIQNPRREESSGLMDLIPEEMELTGLINLFNDQFDMFFRARETQNTASMKRLLSQALMTQEMIIELVGRADAICLCQEWIPSKELHQLNQYLAQQNPADQTIRHHSQLAVAPHANYQPMIATPTPEPTGLQYQVLAQKFQVPTPSNRQELPQPRPEGQTYHGPQMPQPPPPPPPPQALQVVQLFRPSPHYQPGGVNPPHYPHTPHGYADHNPPHPQDNWRGSGRNWRRPQDNTQKVL</sequence>
<evidence type="ECO:0000313" key="2">
    <source>
        <dbReference type="EMBL" id="OAV95196.1"/>
    </source>
</evidence>
<organism evidence="2">
    <name type="scientific">Puccinia triticina (isolate 1-1 / race 1 (BBBD))</name>
    <name type="common">Brown leaf rust fungus</name>
    <dbReference type="NCBI Taxonomy" id="630390"/>
    <lineage>
        <taxon>Eukaryota</taxon>
        <taxon>Fungi</taxon>
        <taxon>Dikarya</taxon>
        <taxon>Basidiomycota</taxon>
        <taxon>Pucciniomycotina</taxon>
        <taxon>Pucciniomycetes</taxon>
        <taxon>Pucciniales</taxon>
        <taxon>Pucciniaceae</taxon>
        <taxon>Puccinia</taxon>
    </lineage>
</organism>
<feature type="region of interest" description="Disordered" evidence="1">
    <location>
        <begin position="260"/>
        <end position="354"/>
    </location>
</feature>
<evidence type="ECO:0000256" key="1">
    <source>
        <dbReference type="SAM" id="MobiDB-lite"/>
    </source>
</evidence>
<dbReference type="EnsemblFungi" id="PTTG_11141-t43_1">
    <property type="protein sequence ID" value="PTTG_11141-t43_1-p1"/>
    <property type="gene ID" value="PTTG_11141"/>
</dbReference>
<proteinExistence type="predicted"/>
<evidence type="ECO:0000313" key="4">
    <source>
        <dbReference type="Proteomes" id="UP000005240"/>
    </source>
</evidence>
<dbReference type="VEuPathDB" id="FungiDB:PTTG_11141"/>
<reference evidence="3" key="4">
    <citation type="submission" date="2025-05" db="UniProtKB">
        <authorList>
            <consortium name="EnsemblFungi"/>
        </authorList>
    </citation>
    <scope>IDENTIFICATION</scope>
    <source>
        <strain evidence="3">isolate 1-1 / race 1 (BBBD)</strain>
    </source>
</reference>
<name>A0A180GQU4_PUCT1</name>
<dbReference type="AlphaFoldDB" id="A0A180GQU4"/>
<reference evidence="3 4" key="3">
    <citation type="journal article" date="2017" name="G3 (Bethesda)">
        <title>Comparative analysis highlights variable genome content of wheat rusts and divergence of the mating loci.</title>
        <authorList>
            <person name="Cuomo C.A."/>
            <person name="Bakkeren G."/>
            <person name="Khalil H.B."/>
            <person name="Panwar V."/>
            <person name="Joly D."/>
            <person name="Linning R."/>
            <person name="Sakthikumar S."/>
            <person name="Song X."/>
            <person name="Adiconis X."/>
            <person name="Fan L."/>
            <person name="Goldberg J.M."/>
            <person name="Levin J.Z."/>
            <person name="Young S."/>
            <person name="Zeng Q."/>
            <person name="Anikster Y."/>
            <person name="Bruce M."/>
            <person name="Wang M."/>
            <person name="Yin C."/>
            <person name="McCallum B."/>
            <person name="Szabo L.J."/>
            <person name="Hulbert S."/>
            <person name="Chen X."/>
            <person name="Fellers J.P."/>
        </authorList>
    </citation>
    <scope>NUCLEOTIDE SEQUENCE</scope>
    <source>
        <strain evidence="4">Isolate 1-1 / race 1 (BBBD)</strain>
        <strain evidence="3">isolate 1-1 / race 1 (BBBD)</strain>
    </source>
</reference>
<gene>
    <name evidence="2" type="ORF">PTTG_11141</name>
</gene>
<feature type="compositionally biased region" description="Pro residues" evidence="1">
    <location>
        <begin position="282"/>
        <end position="293"/>
    </location>
</feature>
<feature type="region of interest" description="Disordered" evidence="1">
    <location>
        <begin position="1"/>
        <end position="119"/>
    </location>
</feature>